<sequence>MLKVDDLLGQKDLQGYLDKAKSAFEHNEDVMLVVSSVLDRAEFDRSLAEGRCQGLDDGQIADQIREKLGNLGKQLLDSHELSGLFLTGGDTAFGLLSLLNVHEVDIKREVVLGLPLMQVVGSTYDGLGIVTKAGAFGNKDAISYALRVLRQQD</sequence>
<proteinExistence type="predicted"/>
<dbReference type="AlphaFoldDB" id="A0A645FTZ2"/>
<dbReference type="Pfam" id="PF17042">
    <property type="entry name" value="NBD_C"/>
    <property type="match status" value="1"/>
</dbReference>
<dbReference type="InterPro" id="IPR042213">
    <property type="entry name" value="NBD_C_sf"/>
</dbReference>
<comment type="caution">
    <text evidence="2">The sequence shown here is derived from an EMBL/GenBank/DDBJ whole genome shotgun (WGS) entry which is preliminary data.</text>
</comment>
<organism evidence="2">
    <name type="scientific">bioreactor metagenome</name>
    <dbReference type="NCBI Taxonomy" id="1076179"/>
    <lineage>
        <taxon>unclassified sequences</taxon>
        <taxon>metagenomes</taxon>
        <taxon>ecological metagenomes</taxon>
    </lineage>
</organism>
<evidence type="ECO:0000313" key="2">
    <source>
        <dbReference type="EMBL" id="MPN15563.1"/>
    </source>
</evidence>
<dbReference type="Gene3D" id="3.40.980.20">
    <property type="entry name" value="Four-carbon acid sugar kinase, nucleotide binding domain"/>
    <property type="match status" value="1"/>
</dbReference>
<dbReference type="SUPFAM" id="SSF142764">
    <property type="entry name" value="YgbK-like"/>
    <property type="match status" value="1"/>
</dbReference>
<dbReference type="InterPro" id="IPR031475">
    <property type="entry name" value="NBD_C"/>
</dbReference>
<feature type="domain" description="Four-carbon acid sugar kinase nucleotide binding" evidence="1">
    <location>
        <begin position="4"/>
        <end position="142"/>
    </location>
</feature>
<reference evidence="2" key="1">
    <citation type="submission" date="2019-08" db="EMBL/GenBank/DDBJ databases">
        <authorList>
            <person name="Kucharzyk K."/>
            <person name="Murdoch R.W."/>
            <person name="Higgins S."/>
            <person name="Loffler F."/>
        </authorList>
    </citation>
    <scope>NUCLEOTIDE SEQUENCE</scope>
</reference>
<gene>
    <name evidence="2" type="ORF">SDC9_162897</name>
</gene>
<name>A0A645FTZ2_9ZZZZ</name>
<protein>
    <recommendedName>
        <fullName evidence="1">Four-carbon acid sugar kinase nucleotide binding domain-containing protein</fullName>
    </recommendedName>
</protein>
<accession>A0A645FTZ2</accession>
<evidence type="ECO:0000259" key="1">
    <source>
        <dbReference type="Pfam" id="PF17042"/>
    </source>
</evidence>
<dbReference type="EMBL" id="VSSQ01062374">
    <property type="protein sequence ID" value="MPN15563.1"/>
    <property type="molecule type" value="Genomic_DNA"/>
</dbReference>